<dbReference type="AlphaFoldDB" id="A0AA35ZCS8"/>
<sequence>MKLTEGDCDNVYYCNRKECLDDGIRRIDLDADYWEFVEAVYSEVELDVYIDHRKEPILDWAGNEVLVYDMSDDNKYGLDEEDDKDSKIYDTKKYEHEHDEEVYTFDKTVGDKFLNKLSGDLSDDDESNNGKYMEVVFHIHDENQ</sequence>
<organism evidence="1 2">
    <name type="scientific">Lactuca saligna</name>
    <name type="common">Willowleaf lettuce</name>
    <dbReference type="NCBI Taxonomy" id="75948"/>
    <lineage>
        <taxon>Eukaryota</taxon>
        <taxon>Viridiplantae</taxon>
        <taxon>Streptophyta</taxon>
        <taxon>Embryophyta</taxon>
        <taxon>Tracheophyta</taxon>
        <taxon>Spermatophyta</taxon>
        <taxon>Magnoliopsida</taxon>
        <taxon>eudicotyledons</taxon>
        <taxon>Gunneridae</taxon>
        <taxon>Pentapetalae</taxon>
        <taxon>asterids</taxon>
        <taxon>campanulids</taxon>
        <taxon>Asterales</taxon>
        <taxon>Asteraceae</taxon>
        <taxon>Cichorioideae</taxon>
        <taxon>Cichorieae</taxon>
        <taxon>Lactucinae</taxon>
        <taxon>Lactuca</taxon>
    </lineage>
</organism>
<evidence type="ECO:0000313" key="2">
    <source>
        <dbReference type="Proteomes" id="UP001177003"/>
    </source>
</evidence>
<evidence type="ECO:0000313" key="1">
    <source>
        <dbReference type="EMBL" id="CAI9289592.1"/>
    </source>
</evidence>
<name>A0AA35ZCS8_LACSI</name>
<dbReference type="Proteomes" id="UP001177003">
    <property type="component" value="Chromosome 6"/>
</dbReference>
<proteinExistence type="predicted"/>
<accession>A0AA35ZCS8</accession>
<protein>
    <submittedName>
        <fullName evidence="1">Uncharacterized protein</fullName>
    </submittedName>
</protein>
<gene>
    <name evidence="1" type="ORF">LSALG_LOCUS28824</name>
</gene>
<keyword evidence="2" id="KW-1185">Reference proteome</keyword>
<dbReference type="EMBL" id="OX465082">
    <property type="protein sequence ID" value="CAI9289592.1"/>
    <property type="molecule type" value="Genomic_DNA"/>
</dbReference>
<reference evidence="1" key="1">
    <citation type="submission" date="2023-04" db="EMBL/GenBank/DDBJ databases">
        <authorList>
            <person name="Vijverberg K."/>
            <person name="Xiong W."/>
            <person name="Schranz E."/>
        </authorList>
    </citation>
    <scope>NUCLEOTIDE SEQUENCE</scope>
</reference>